<dbReference type="KEGG" id="bmei:Spa11_12570"/>
<evidence type="ECO:0000256" key="1">
    <source>
        <dbReference type="SAM" id="MobiDB-lite"/>
    </source>
</evidence>
<gene>
    <name evidence="2" type="ORF">Spa11_12570</name>
</gene>
<dbReference type="EMBL" id="CP036349">
    <property type="protein sequence ID" value="QDV73068.1"/>
    <property type="molecule type" value="Genomic_DNA"/>
</dbReference>
<sequence length="258" mass="29480">MKKATDLSKTANSGEKGKAYKPKVEGYLGIVAACVADRLAAYYKGDSYCADWRNDLLGAGAKALIPLLALDDRGKPDIHRLSKPVKYVRKAIKDAIEDYWQEHHKAIHMPASTRREWVERGEELPQFNFECINDVYAPLTENWTEGERTWYAKRTGTEKLIEAEETIVFLEESICADELDKAIIRARMGDADLIIHACEEIKPIHVADVAEQLGITEWQVQKRLDAMEQRYYAHPDIDRRVPKENRQQQPPRQSSDVA</sequence>
<evidence type="ECO:0000313" key="2">
    <source>
        <dbReference type="EMBL" id="QDV73068.1"/>
    </source>
</evidence>
<name>A0A518K5K4_9BACT</name>
<keyword evidence="3" id="KW-1185">Reference proteome</keyword>
<dbReference type="RefSeq" id="WP_145109415.1">
    <property type="nucleotide sequence ID" value="NZ_CP036349.1"/>
</dbReference>
<reference evidence="2 3" key="1">
    <citation type="submission" date="2019-02" db="EMBL/GenBank/DDBJ databases">
        <title>Deep-cultivation of Planctomycetes and their phenomic and genomic characterization uncovers novel biology.</title>
        <authorList>
            <person name="Wiegand S."/>
            <person name="Jogler M."/>
            <person name="Boedeker C."/>
            <person name="Pinto D."/>
            <person name="Vollmers J."/>
            <person name="Rivas-Marin E."/>
            <person name="Kohn T."/>
            <person name="Peeters S.H."/>
            <person name="Heuer A."/>
            <person name="Rast P."/>
            <person name="Oberbeckmann S."/>
            <person name="Bunk B."/>
            <person name="Jeske O."/>
            <person name="Meyerdierks A."/>
            <person name="Storesund J.E."/>
            <person name="Kallscheuer N."/>
            <person name="Luecker S."/>
            <person name="Lage O.M."/>
            <person name="Pohl T."/>
            <person name="Merkel B.J."/>
            <person name="Hornburger P."/>
            <person name="Mueller R.-W."/>
            <person name="Bruemmer F."/>
            <person name="Labrenz M."/>
            <person name="Spormann A.M."/>
            <person name="Op den Camp H."/>
            <person name="Overmann J."/>
            <person name="Amann R."/>
            <person name="Jetten M.S.M."/>
            <person name="Mascher T."/>
            <person name="Medema M.H."/>
            <person name="Devos D.P."/>
            <person name="Kaster A.-K."/>
            <person name="Ovreas L."/>
            <person name="Rohde M."/>
            <person name="Galperin M.Y."/>
            <person name="Jogler C."/>
        </authorList>
    </citation>
    <scope>NUCLEOTIDE SEQUENCE [LARGE SCALE GENOMIC DNA]</scope>
    <source>
        <strain evidence="2 3">Spa11</strain>
    </source>
</reference>
<feature type="compositionally biased region" description="Basic and acidic residues" evidence="1">
    <location>
        <begin position="235"/>
        <end position="246"/>
    </location>
</feature>
<protein>
    <submittedName>
        <fullName evidence="2">Uncharacterized protein</fullName>
    </submittedName>
</protein>
<feature type="compositionally biased region" description="Polar residues" evidence="1">
    <location>
        <begin position="247"/>
        <end position="258"/>
    </location>
</feature>
<feature type="region of interest" description="Disordered" evidence="1">
    <location>
        <begin position="235"/>
        <end position="258"/>
    </location>
</feature>
<evidence type="ECO:0000313" key="3">
    <source>
        <dbReference type="Proteomes" id="UP000316426"/>
    </source>
</evidence>
<accession>A0A518K5K4</accession>
<proteinExistence type="predicted"/>
<dbReference type="AlphaFoldDB" id="A0A518K5K4"/>
<organism evidence="2 3">
    <name type="scientific">Botrimarina mediterranea</name>
    <dbReference type="NCBI Taxonomy" id="2528022"/>
    <lineage>
        <taxon>Bacteria</taxon>
        <taxon>Pseudomonadati</taxon>
        <taxon>Planctomycetota</taxon>
        <taxon>Planctomycetia</taxon>
        <taxon>Pirellulales</taxon>
        <taxon>Lacipirellulaceae</taxon>
        <taxon>Botrimarina</taxon>
    </lineage>
</organism>
<dbReference type="Proteomes" id="UP000316426">
    <property type="component" value="Chromosome"/>
</dbReference>